<keyword evidence="1" id="KW-0472">Membrane</keyword>
<evidence type="ECO:0000313" key="4">
    <source>
        <dbReference type="Proteomes" id="UP000003973"/>
    </source>
</evidence>
<keyword evidence="1" id="KW-0812">Transmembrane</keyword>
<dbReference type="eggNOG" id="COG1512">
    <property type="taxonomic scope" value="Bacteria"/>
</dbReference>
<comment type="caution">
    <text evidence="3">The sequence shown here is derived from an EMBL/GenBank/DDBJ whole genome shotgun (WGS) entry which is preliminary data.</text>
</comment>
<feature type="transmembrane region" description="Helical" evidence="1">
    <location>
        <begin position="186"/>
        <end position="204"/>
    </location>
</feature>
<keyword evidence="4" id="KW-1185">Reference proteome</keyword>
<dbReference type="PANTHER" id="PTHR30373:SF2">
    <property type="entry name" value="UPF0603 PROTEIN YGCG"/>
    <property type="match status" value="1"/>
</dbReference>
<evidence type="ECO:0000256" key="1">
    <source>
        <dbReference type="SAM" id="Phobius"/>
    </source>
</evidence>
<evidence type="ECO:0000313" key="3">
    <source>
        <dbReference type="EMBL" id="EEO28857.1"/>
    </source>
</evidence>
<evidence type="ECO:0000259" key="2">
    <source>
        <dbReference type="Pfam" id="PF04536"/>
    </source>
</evidence>
<feature type="domain" description="TPM" evidence="2">
    <location>
        <begin position="40"/>
        <end position="166"/>
    </location>
</feature>
<name>C3X6M1_9BURK</name>
<keyword evidence="1" id="KW-1133">Transmembrane helix</keyword>
<dbReference type="RefSeq" id="WP_005878842.1">
    <property type="nucleotide sequence ID" value="NZ_CABMNL010000001.1"/>
</dbReference>
<sequence length="265" mass="29196">MGTSTRFEWRHFLVACLFLFLLMEGHAQNIKPVPELNAHVSDEINLLSPSQRQSLENYLADYENRTGNQIAVLLTDNTAPETIEQYSIRVADEWKLGRQGVDDGVLLIVAKNNPPGLRRLRIEAGRGVQGVLTDMRSKQILQDVIAPYFRQNNFYKGLTAGITAITSTLDKETFPENTQEKQEEKAASWSPFLILILFFVIVLIRSRSARRFGKHGHWGASGIILGGGLHDRFRDHDDFGSGGFSGGGFSGGGGGFDGGGASGDW</sequence>
<dbReference type="Proteomes" id="UP000003973">
    <property type="component" value="Unassembled WGS sequence"/>
</dbReference>
<gene>
    <name evidence="3" type="ORF">OFAG_02010</name>
</gene>
<protein>
    <recommendedName>
        <fullName evidence="2">TPM domain-containing protein</fullName>
    </recommendedName>
</protein>
<organism evidence="3 4">
    <name type="scientific">Oxalobacter paraformigenes</name>
    <dbReference type="NCBI Taxonomy" id="556268"/>
    <lineage>
        <taxon>Bacteria</taxon>
        <taxon>Pseudomonadati</taxon>
        <taxon>Pseudomonadota</taxon>
        <taxon>Betaproteobacteria</taxon>
        <taxon>Burkholderiales</taxon>
        <taxon>Oxalobacteraceae</taxon>
        <taxon>Oxalobacter</taxon>
    </lineage>
</organism>
<dbReference type="HOGENOM" id="CLU_035211_1_0_4"/>
<dbReference type="PANTHER" id="PTHR30373">
    <property type="entry name" value="UPF0603 PROTEIN YGCG"/>
    <property type="match status" value="1"/>
</dbReference>
<reference evidence="3" key="1">
    <citation type="submission" date="2011-10" db="EMBL/GenBank/DDBJ databases">
        <title>The Genome Sequence of Oxalobacter formigenes HOxBLS.</title>
        <authorList>
            <consortium name="The Broad Institute Genome Sequencing Platform"/>
            <person name="Earl A."/>
            <person name="Ward D."/>
            <person name="Feldgarden M."/>
            <person name="Gevers D."/>
            <person name="Allison M.J."/>
            <person name="Humphrey S."/>
            <person name="Young S.K."/>
            <person name="Zeng Q."/>
            <person name="Gargeya S."/>
            <person name="Fitzgerald M."/>
            <person name="Haas B."/>
            <person name="Abouelleil A."/>
            <person name="Alvarado L."/>
            <person name="Arachchi H.M."/>
            <person name="Berlin A."/>
            <person name="Brown A."/>
            <person name="Chapman S.B."/>
            <person name="Chen Z."/>
            <person name="Dunbar C."/>
            <person name="Freedman E."/>
            <person name="Gearin G."/>
            <person name="Goldberg J."/>
            <person name="Griggs A."/>
            <person name="Gujja S."/>
            <person name="Heiman D."/>
            <person name="Howarth C."/>
            <person name="Larson L."/>
            <person name="Lui A."/>
            <person name="MacDonald P.J.P."/>
            <person name="Montmayeur A."/>
            <person name="Murphy C."/>
            <person name="Neiman D."/>
            <person name="Pearson M."/>
            <person name="Priest M."/>
            <person name="Roberts A."/>
            <person name="Saif S."/>
            <person name="Shea T."/>
            <person name="Shenoy N."/>
            <person name="Sisk P."/>
            <person name="Stolte C."/>
            <person name="Sykes S."/>
            <person name="Wortman J."/>
            <person name="Nusbaum C."/>
            <person name="Birren B."/>
        </authorList>
    </citation>
    <scope>NUCLEOTIDE SEQUENCE [LARGE SCALE GENOMIC DNA]</scope>
    <source>
        <strain evidence="3">HOxBLS</strain>
    </source>
</reference>
<dbReference type="AlphaFoldDB" id="C3X6M1"/>
<dbReference type="EMBL" id="ACDP02000004">
    <property type="protein sequence ID" value="EEO28857.1"/>
    <property type="molecule type" value="Genomic_DNA"/>
</dbReference>
<proteinExistence type="predicted"/>
<dbReference type="Gene3D" id="3.10.310.50">
    <property type="match status" value="1"/>
</dbReference>
<dbReference type="Pfam" id="PF04536">
    <property type="entry name" value="TPM_phosphatase"/>
    <property type="match status" value="1"/>
</dbReference>
<dbReference type="InterPro" id="IPR007621">
    <property type="entry name" value="TPM_dom"/>
</dbReference>
<accession>C3X6M1</accession>